<sequence length="552" mass="60489">MTSDDQYFLDLLASVPSDIASYGSRIADYIEKHSSSLATELRDAIDSATWIPDSMRPPVRTVSHQLSAPAPPKGFFARTTTWISNNRTAVAVVLAFAGTTAILTYRRKRAHAKKRRARRDRNGKKKEIVVLACSSFHDPLTRSLALDLDRRGYIVYVTVSSTEEDSLVQSESKWDIRPLWMDLTSSVPNPGLDLHPNLEPIRQLIKPSSRASSPGSVKSSQSNSPSFHHTLAGLILLPGSTGYPTGPLAALPPTDLIDTVNTRLLSPMLTVQQFLPLLALAEIQAQSSTAISSTKAAGLPLPVPSVILAYSSIPTSLHPPHQIPETVTTTSLSSFTRSFRHEMHPKSNISITELKLGFFDLGSVLPRAPRAGDYVYPQHIREREQGQERSGPEVPRNSALTHWHSSQRAAAHRSLHGQQEEGSGSGNHSKIRGAGSSLREFHNAVFDTLNPSPGFKAFGVVSWGGSRRRRIQGTVYVGQGARLYDFVGKWIPEGLAGWLIRRQERRRGEVEVSSQVTGRSNVDGAREREQETGLPRWGVSSASSGSGVWEKL</sequence>
<dbReference type="AlphaFoldDB" id="A0A8H7AJY4"/>
<dbReference type="PANTHER" id="PTHR43313:SF1">
    <property type="entry name" value="3BETA-HYDROXYSTEROID DEHYDROGENASE DHS-16"/>
    <property type="match status" value="1"/>
</dbReference>
<evidence type="ECO:0000256" key="2">
    <source>
        <dbReference type="SAM" id="Phobius"/>
    </source>
</evidence>
<name>A0A8H7AJY4_9EURO</name>
<dbReference type="SUPFAM" id="SSF51735">
    <property type="entry name" value="NAD(P)-binding Rossmann-fold domains"/>
    <property type="match status" value="1"/>
</dbReference>
<feature type="region of interest" description="Disordered" evidence="1">
    <location>
        <begin position="206"/>
        <end position="225"/>
    </location>
</feature>
<evidence type="ECO:0000256" key="1">
    <source>
        <dbReference type="SAM" id="MobiDB-lite"/>
    </source>
</evidence>
<reference evidence="3" key="1">
    <citation type="submission" date="2020-02" db="EMBL/GenBank/DDBJ databases">
        <authorList>
            <person name="Palmer J.M."/>
        </authorList>
    </citation>
    <scope>NUCLEOTIDE SEQUENCE</scope>
    <source>
        <strain evidence="3">EPUS1.4</strain>
        <tissue evidence="3">Thallus</tissue>
    </source>
</reference>
<accession>A0A8H7AJY4</accession>
<evidence type="ECO:0008006" key="5">
    <source>
        <dbReference type="Google" id="ProtNLM"/>
    </source>
</evidence>
<feature type="compositionally biased region" description="Polar residues" evidence="1">
    <location>
        <begin position="209"/>
        <end position="225"/>
    </location>
</feature>
<keyword evidence="2" id="KW-0472">Membrane</keyword>
<dbReference type="Proteomes" id="UP000606974">
    <property type="component" value="Unassembled WGS sequence"/>
</dbReference>
<dbReference type="OrthoDB" id="5308060at2759"/>
<comment type="caution">
    <text evidence="3">The sequence shown here is derived from an EMBL/GenBank/DDBJ whole genome shotgun (WGS) entry which is preliminary data.</text>
</comment>
<feature type="region of interest" description="Disordered" evidence="1">
    <location>
        <begin position="511"/>
        <end position="552"/>
    </location>
</feature>
<dbReference type="InterPro" id="IPR036291">
    <property type="entry name" value="NAD(P)-bd_dom_sf"/>
</dbReference>
<protein>
    <recommendedName>
        <fullName evidence="5">DUF1776-domain-containing protein</fullName>
    </recommendedName>
</protein>
<dbReference type="Gene3D" id="3.40.50.720">
    <property type="entry name" value="NAD(P)-binding Rossmann-like Domain"/>
    <property type="match status" value="1"/>
</dbReference>
<feature type="compositionally biased region" description="Low complexity" evidence="1">
    <location>
        <begin position="538"/>
        <end position="552"/>
    </location>
</feature>
<keyword evidence="2" id="KW-1133">Transmembrane helix</keyword>
<evidence type="ECO:0000313" key="3">
    <source>
        <dbReference type="EMBL" id="KAF7509519.1"/>
    </source>
</evidence>
<gene>
    <name evidence="3" type="ORF">GJ744_007919</name>
</gene>
<dbReference type="EMBL" id="JAACFV010000040">
    <property type="protein sequence ID" value="KAF7509519.1"/>
    <property type="molecule type" value="Genomic_DNA"/>
</dbReference>
<feature type="transmembrane region" description="Helical" evidence="2">
    <location>
        <begin position="88"/>
        <end position="106"/>
    </location>
</feature>
<feature type="region of interest" description="Disordered" evidence="1">
    <location>
        <begin position="403"/>
        <end position="433"/>
    </location>
</feature>
<dbReference type="PANTHER" id="PTHR43313">
    <property type="entry name" value="SHORT-CHAIN DEHYDROGENASE/REDUCTASE FAMILY 9C"/>
    <property type="match status" value="1"/>
</dbReference>
<feature type="compositionally biased region" description="Polar residues" evidence="1">
    <location>
        <begin position="416"/>
        <end position="428"/>
    </location>
</feature>
<organism evidence="3 4">
    <name type="scientific">Endocarpon pusillum</name>
    <dbReference type="NCBI Taxonomy" id="364733"/>
    <lineage>
        <taxon>Eukaryota</taxon>
        <taxon>Fungi</taxon>
        <taxon>Dikarya</taxon>
        <taxon>Ascomycota</taxon>
        <taxon>Pezizomycotina</taxon>
        <taxon>Eurotiomycetes</taxon>
        <taxon>Chaetothyriomycetidae</taxon>
        <taxon>Verrucariales</taxon>
        <taxon>Verrucariaceae</taxon>
        <taxon>Endocarpon</taxon>
    </lineage>
</organism>
<dbReference type="InterPro" id="IPR013952">
    <property type="entry name" value="DUF1776_fun"/>
</dbReference>
<keyword evidence="2" id="KW-0812">Transmembrane</keyword>
<proteinExistence type="predicted"/>
<evidence type="ECO:0000313" key="4">
    <source>
        <dbReference type="Proteomes" id="UP000606974"/>
    </source>
</evidence>
<keyword evidence="4" id="KW-1185">Reference proteome</keyword>
<dbReference type="Pfam" id="PF08643">
    <property type="entry name" value="DUF1776"/>
    <property type="match status" value="1"/>
</dbReference>